<reference evidence="1 2" key="1">
    <citation type="submission" date="2020-08" db="EMBL/GenBank/DDBJ databases">
        <title>Functional genomics of gut bacteria from endangered species of beetles.</title>
        <authorList>
            <person name="Carlos-Shanley C."/>
        </authorList>
    </citation>
    <scope>NUCLEOTIDE SEQUENCE [LARGE SCALE GENOMIC DNA]</scope>
    <source>
        <strain evidence="1 2">S00198</strain>
    </source>
</reference>
<keyword evidence="2" id="KW-1185">Reference proteome</keyword>
<protein>
    <submittedName>
        <fullName evidence="1">Uncharacterized protein</fullName>
    </submittedName>
</protein>
<proteinExistence type="predicted"/>
<dbReference type="RefSeq" id="WP_184863646.1">
    <property type="nucleotide sequence ID" value="NZ_JACHLK010000016.1"/>
</dbReference>
<evidence type="ECO:0000313" key="2">
    <source>
        <dbReference type="Proteomes" id="UP000575083"/>
    </source>
</evidence>
<dbReference type="AlphaFoldDB" id="A0A7X0UCE7"/>
<gene>
    <name evidence="1" type="ORF">HNP48_005755</name>
</gene>
<evidence type="ECO:0000313" key="1">
    <source>
        <dbReference type="EMBL" id="MBB6563038.1"/>
    </source>
</evidence>
<sequence length="205" mass="21917">MGSLRSPFPTERLVPLPARHWARSGPCGLAAIHIPLGPFGLGSDTVQTAIRLDGIALELGDLRVQAGRQHRFATNPQEGYIDGSMYLQGRHVPVDVVLLEFGEMAPEGLLPLRLEGHLVFSAAGLQGWNDTPLVLATTLEAPPGAAQTDAAIALAVAATGAQALRDAGKVMGWLTRQHPHWEDRQALHQAVCRHLAPQRPPSGPQ</sequence>
<dbReference type="EMBL" id="JACHLK010000016">
    <property type="protein sequence ID" value="MBB6563038.1"/>
    <property type="molecule type" value="Genomic_DNA"/>
</dbReference>
<name>A0A7X0UCE7_9BURK</name>
<accession>A0A7X0UCE7</accession>
<comment type="caution">
    <text evidence="1">The sequence shown here is derived from an EMBL/GenBank/DDBJ whole genome shotgun (WGS) entry which is preliminary data.</text>
</comment>
<organism evidence="1 2">
    <name type="scientific">Acidovorax soli</name>
    <dbReference type="NCBI Taxonomy" id="592050"/>
    <lineage>
        <taxon>Bacteria</taxon>
        <taxon>Pseudomonadati</taxon>
        <taxon>Pseudomonadota</taxon>
        <taxon>Betaproteobacteria</taxon>
        <taxon>Burkholderiales</taxon>
        <taxon>Comamonadaceae</taxon>
        <taxon>Acidovorax</taxon>
    </lineage>
</organism>
<dbReference type="Proteomes" id="UP000575083">
    <property type="component" value="Unassembled WGS sequence"/>
</dbReference>